<dbReference type="EMBL" id="LHQQ01000041">
    <property type="protein sequence ID" value="KOS45605.1"/>
    <property type="molecule type" value="Genomic_DNA"/>
</dbReference>
<protein>
    <submittedName>
        <fullName evidence="1">Uncharacterized protein</fullName>
    </submittedName>
</protein>
<organism evidence="1 2">
    <name type="scientific">Penicillium nordicum</name>
    <dbReference type="NCBI Taxonomy" id="229535"/>
    <lineage>
        <taxon>Eukaryota</taxon>
        <taxon>Fungi</taxon>
        <taxon>Dikarya</taxon>
        <taxon>Ascomycota</taxon>
        <taxon>Pezizomycotina</taxon>
        <taxon>Eurotiomycetes</taxon>
        <taxon>Eurotiomycetidae</taxon>
        <taxon>Eurotiales</taxon>
        <taxon>Aspergillaceae</taxon>
        <taxon>Penicillium</taxon>
    </lineage>
</organism>
<name>A0A0M9WI00_9EURO</name>
<comment type="caution">
    <text evidence="1">The sequence shown here is derived from an EMBL/GenBank/DDBJ whole genome shotgun (WGS) entry which is preliminary data.</text>
</comment>
<keyword evidence="2" id="KW-1185">Reference proteome</keyword>
<dbReference type="AlphaFoldDB" id="A0A0M9WI00"/>
<feature type="non-terminal residue" evidence="1">
    <location>
        <position position="1"/>
    </location>
</feature>
<evidence type="ECO:0000313" key="1">
    <source>
        <dbReference type="EMBL" id="KOS45605.1"/>
    </source>
</evidence>
<proteinExistence type="predicted"/>
<reference evidence="1 2" key="1">
    <citation type="submission" date="2015-08" db="EMBL/GenBank/DDBJ databases">
        <title>Genome sequencing of Penicillium nordicum.</title>
        <authorList>
            <person name="Nguyen H.D."/>
            <person name="Seifert K.A."/>
        </authorList>
    </citation>
    <scope>NUCLEOTIDE SEQUENCE [LARGE SCALE GENOMIC DNA]</scope>
    <source>
        <strain evidence="1 2">DAOMC 185683</strain>
    </source>
</reference>
<sequence>QIHFRFISDSFQIHFRH</sequence>
<evidence type="ECO:0000313" key="2">
    <source>
        <dbReference type="Proteomes" id="UP000037696"/>
    </source>
</evidence>
<accession>A0A0M9WI00</accession>
<dbReference type="Proteomes" id="UP000037696">
    <property type="component" value="Unassembled WGS sequence"/>
</dbReference>
<gene>
    <name evidence="1" type="ORF">ACN38_g3493</name>
</gene>